<name>A0A177KCP6_9MICO</name>
<dbReference type="EMBL" id="LSTV01000001">
    <property type="protein sequence ID" value="OAH50904.1"/>
    <property type="molecule type" value="Genomic_DNA"/>
</dbReference>
<accession>A0A177KCP6</accession>
<evidence type="ECO:0000313" key="4">
    <source>
        <dbReference type="EMBL" id="OAH50904.1"/>
    </source>
</evidence>
<protein>
    <recommendedName>
        <fullName evidence="3">CobQ/CobB/MinD/ParA nucleotide binding domain-containing protein</fullName>
    </recommendedName>
</protein>
<dbReference type="Gene3D" id="3.40.50.300">
    <property type="entry name" value="P-loop containing nucleotide triphosphate hydrolases"/>
    <property type="match status" value="1"/>
</dbReference>
<reference evidence="4 5" key="1">
    <citation type="submission" date="2016-02" db="EMBL/GenBank/DDBJ databases">
        <authorList>
            <person name="Wen L."/>
            <person name="He K."/>
            <person name="Yang H."/>
        </authorList>
    </citation>
    <scope>NUCLEOTIDE SEQUENCE [LARGE SCALE GENOMIC DNA]</scope>
    <source>
        <strain evidence="4 5">CD11_3</strain>
    </source>
</reference>
<dbReference type="PANTHER" id="PTHR43384">
    <property type="entry name" value="SEPTUM SITE-DETERMINING PROTEIN MIND HOMOLOG, CHLOROPLASTIC-RELATED"/>
    <property type="match status" value="1"/>
</dbReference>
<dbReference type="RefSeq" id="WP_064001419.1">
    <property type="nucleotide sequence ID" value="NZ_LSTV01000001.1"/>
</dbReference>
<dbReference type="GO" id="GO:0016887">
    <property type="term" value="F:ATP hydrolysis activity"/>
    <property type="evidence" value="ECO:0007669"/>
    <property type="project" value="TreeGrafter"/>
</dbReference>
<dbReference type="GO" id="GO:0051782">
    <property type="term" value="P:negative regulation of cell division"/>
    <property type="evidence" value="ECO:0007669"/>
    <property type="project" value="TreeGrafter"/>
</dbReference>
<dbReference type="GO" id="GO:0005524">
    <property type="term" value="F:ATP binding"/>
    <property type="evidence" value="ECO:0007669"/>
    <property type="project" value="UniProtKB-KW"/>
</dbReference>
<gene>
    <name evidence="4" type="ORF">AYL44_01055</name>
</gene>
<dbReference type="InterPro" id="IPR002586">
    <property type="entry name" value="CobQ/CobB/MinD/ParA_Nub-bd_dom"/>
</dbReference>
<evidence type="ECO:0000313" key="5">
    <source>
        <dbReference type="Proteomes" id="UP000076998"/>
    </source>
</evidence>
<keyword evidence="2" id="KW-0067">ATP-binding</keyword>
<dbReference type="InterPro" id="IPR027417">
    <property type="entry name" value="P-loop_NTPase"/>
</dbReference>
<evidence type="ECO:0000256" key="1">
    <source>
        <dbReference type="ARBA" id="ARBA00022741"/>
    </source>
</evidence>
<dbReference type="PANTHER" id="PTHR43384:SF6">
    <property type="entry name" value="SEPTUM SITE-DETERMINING PROTEIN MIND HOMOLOG, CHLOROPLASTIC"/>
    <property type="match status" value="1"/>
</dbReference>
<dbReference type="InterPro" id="IPR050625">
    <property type="entry name" value="ParA/MinD_ATPase"/>
</dbReference>
<dbReference type="GO" id="GO:0009898">
    <property type="term" value="C:cytoplasmic side of plasma membrane"/>
    <property type="evidence" value="ECO:0007669"/>
    <property type="project" value="TreeGrafter"/>
</dbReference>
<dbReference type="SUPFAM" id="SSF52540">
    <property type="entry name" value="P-loop containing nucleoside triphosphate hydrolases"/>
    <property type="match status" value="1"/>
</dbReference>
<evidence type="ECO:0000259" key="3">
    <source>
        <dbReference type="Pfam" id="PF01656"/>
    </source>
</evidence>
<organism evidence="4 5">
    <name type="scientific">Microbacterium oleivorans</name>
    <dbReference type="NCBI Taxonomy" id="273677"/>
    <lineage>
        <taxon>Bacteria</taxon>
        <taxon>Bacillati</taxon>
        <taxon>Actinomycetota</taxon>
        <taxon>Actinomycetes</taxon>
        <taxon>Micrococcales</taxon>
        <taxon>Microbacteriaceae</taxon>
        <taxon>Microbacterium</taxon>
    </lineage>
</organism>
<sequence length="411" mass="42656">MRVVVAADGPRADTLAARLRHEDADVRAVVAASAPAAAALDAMAAPEAAELLAELARADLLIVEGRAATLTAELVAACDRLSVRIVPLCARTSDRRLAASLGLAAHDPDAPAAELLASPPSSLTVEPTRGRVITVWGAQGAPGRTTLAIEIACALSSADHRVALVDADSHAPSLALATGLADEGPGFAAACRQAERGTLTVAELSRIASTLADVDVLTGLNRPGRWPEFSHARVLAALEACRGWVDDTVVDTAASLERDEEIVSDLVDGPRRNAATLAAVEAADVVLAVVAADPVGVSRFVRNWPELRAAAGTTPVRVVVNKIRAGALGVDARGQVRRTLERYTGVTDVSFVPWDARGTDAALLAARPIAHVAPRSAVPTAVRRLVAESLAPRRAAQAATRHSLRRLARSA</sequence>
<evidence type="ECO:0000256" key="2">
    <source>
        <dbReference type="ARBA" id="ARBA00022840"/>
    </source>
</evidence>
<proteinExistence type="predicted"/>
<dbReference type="AlphaFoldDB" id="A0A177KCP6"/>
<feature type="domain" description="CobQ/CobB/MinD/ParA nucleotide binding" evidence="3">
    <location>
        <begin position="133"/>
        <end position="356"/>
    </location>
</feature>
<comment type="caution">
    <text evidence="4">The sequence shown here is derived from an EMBL/GenBank/DDBJ whole genome shotgun (WGS) entry which is preliminary data.</text>
</comment>
<dbReference type="OrthoDB" id="3217709at2"/>
<keyword evidence="1" id="KW-0547">Nucleotide-binding</keyword>
<dbReference type="Proteomes" id="UP000076998">
    <property type="component" value="Unassembled WGS sequence"/>
</dbReference>
<dbReference type="GO" id="GO:0005829">
    <property type="term" value="C:cytosol"/>
    <property type="evidence" value="ECO:0007669"/>
    <property type="project" value="TreeGrafter"/>
</dbReference>
<dbReference type="Pfam" id="PF01656">
    <property type="entry name" value="CbiA"/>
    <property type="match status" value="1"/>
</dbReference>